<dbReference type="Proteomes" id="UP000294292">
    <property type="component" value="Chromosome"/>
</dbReference>
<dbReference type="EMBL" id="CP038015">
    <property type="protein sequence ID" value="QBP39689.1"/>
    <property type="molecule type" value="Genomic_DNA"/>
</dbReference>
<evidence type="ECO:0000313" key="2">
    <source>
        <dbReference type="EMBL" id="QBP39689.1"/>
    </source>
</evidence>
<organism evidence="2 3">
    <name type="scientific">Paenisporosarcina antarctica</name>
    <dbReference type="NCBI Taxonomy" id="417367"/>
    <lineage>
        <taxon>Bacteria</taxon>
        <taxon>Bacillati</taxon>
        <taxon>Bacillota</taxon>
        <taxon>Bacilli</taxon>
        <taxon>Bacillales</taxon>
        <taxon>Caryophanaceae</taxon>
        <taxon>Paenisporosarcina</taxon>
    </lineage>
</organism>
<dbReference type="PROSITE" id="PS51257">
    <property type="entry name" value="PROKAR_LIPOPROTEIN"/>
    <property type="match status" value="1"/>
</dbReference>
<keyword evidence="3" id="KW-1185">Reference proteome</keyword>
<dbReference type="OrthoDB" id="9764804at2"/>
<dbReference type="RefSeq" id="WP_134207969.1">
    <property type="nucleotide sequence ID" value="NZ_CP038015.1"/>
</dbReference>
<dbReference type="InterPro" id="IPR054817">
    <property type="entry name" value="Glycosyl_F510_1955-like"/>
</dbReference>
<dbReference type="SUPFAM" id="SSF110296">
    <property type="entry name" value="Oligoxyloglucan reducing end-specific cellobiohydrolase"/>
    <property type="match status" value="1"/>
</dbReference>
<dbReference type="InterPro" id="IPR015943">
    <property type="entry name" value="WD40/YVTN_repeat-like_dom_sf"/>
</dbReference>
<keyword evidence="1" id="KW-0732">Signal</keyword>
<feature type="signal peptide" evidence="1">
    <location>
        <begin position="1"/>
        <end position="22"/>
    </location>
</feature>
<feature type="chain" id="PRO_5039627429" evidence="1">
    <location>
        <begin position="23"/>
        <end position="309"/>
    </location>
</feature>
<name>A0A4P6ZUP6_9BACL</name>
<dbReference type="NCBIfam" id="NF045728">
    <property type="entry name" value="glycosyl_F510_1955"/>
    <property type="match status" value="1"/>
</dbReference>
<dbReference type="AlphaFoldDB" id="A0A4P6ZUP6"/>
<protein>
    <submittedName>
        <fullName evidence="2">Sialidase</fullName>
    </submittedName>
</protein>
<reference evidence="2 3" key="1">
    <citation type="submission" date="2019-03" db="EMBL/GenBank/DDBJ databases">
        <title>Complete genome sequence of Paenisporosarcina antarctica CGMCC 1.6503T.</title>
        <authorList>
            <person name="Rong J.-C."/>
            <person name="Chi N.-Y."/>
            <person name="Zhang Q.-F."/>
        </authorList>
    </citation>
    <scope>NUCLEOTIDE SEQUENCE [LARGE SCALE GENOMIC DNA]</scope>
    <source>
        <strain evidence="2 3">CGMCC 1.6503</strain>
    </source>
</reference>
<sequence>MKKKLNFLVILFALFLISACSKEETSNFTYEAIDDSNVIDHIHGIGYPANGDILLVATHNGPITFDGDTWKQANSQNHDYMGFQAVSQGFYSSGHPEPDSTLEDPLGLVKSFDLGENIEQLAFYGEIDFHYLAAGYDTNRVYVINPMPVKGLEPGLHYTDDEGKTFVQKAMNGFDSQKASNLAAHPEDKDLVMIGTETGLSVSTNAGEDFSSKLVGSYVTYVTIGKEVGYVARNEKEEVELVAFDLDNYEENILSLPEIEGDNPITFITAHPMDKQELTIVTLKNDIYVTKDGGKSWTAIMEKGKVVTP</sequence>
<proteinExistence type="predicted"/>
<dbReference type="Gene3D" id="2.130.10.10">
    <property type="entry name" value="YVTN repeat-like/Quinoprotein amine dehydrogenase"/>
    <property type="match status" value="1"/>
</dbReference>
<evidence type="ECO:0000313" key="3">
    <source>
        <dbReference type="Proteomes" id="UP000294292"/>
    </source>
</evidence>
<dbReference type="KEGG" id="panc:E2636_00290"/>
<gene>
    <name evidence="2" type="ORF">E2636_00290</name>
</gene>
<evidence type="ECO:0000256" key="1">
    <source>
        <dbReference type="SAM" id="SignalP"/>
    </source>
</evidence>
<accession>A0A4P6ZUP6</accession>